<gene>
    <name evidence="4" type="ORF">EHS15_12130</name>
</gene>
<dbReference type="PROSITE" id="PS51257">
    <property type="entry name" value="PROKAR_LIPOPROTEIN"/>
    <property type="match status" value="1"/>
</dbReference>
<feature type="domain" description="Lcl C-terminal" evidence="2">
    <location>
        <begin position="186"/>
        <end position="313"/>
    </location>
</feature>
<dbReference type="InterPro" id="IPR059177">
    <property type="entry name" value="GH29D-like_dom"/>
</dbReference>
<evidence type="ECO:0000313" key="5">
    <source>
        <dbReference type="Proteomes" id="UP000298058"/>
    </source>
</evidence>
<dbReference type="Pfam" id="PF13290">
    <property type="entry name" value="CHB_HEX_C_1"/>
    <property type="match status" value="1"/>
</dbReference>
<dbReference type="Proteomes" id="UP000298058">
    <property type="component" value="Unassembled WGS sequence"/>
</dbReference>
<evidence type="ECO:0000256" key="1">
    <source>
        <dbReference type="SAM" id="MobiDB-lite"/>
    </source>
</evidence>
<protein>
    <submittedName>
        <fullName evidence="4">DUF1566 domain-containing protein</fullName>
    </submittedName>
</protein>
<accession>A0A4R9LXW0</accession>
<dbReference type="AlphaFoldDB" id="A0A4R9LXW0"/>
<evidence type="ECO:0000259" key="2">
    <source>
        <dbReference type="Pfam" id="PF07603"/>
    </source>
</evidence>
<feature type="domain" description="Lcl C-terminal" evidence="2">
    <location>
        <begin position="329"/>
        <end position="455"/>
    </location>
</feature>
<dbReference type="Pfam" id="PF07603">
    <property type="entry name" value="Lcl_C"/>
    <property type="match status" value="2"/>
</dbReference>
<dbReference type="InterPro" id="IPR011460">
    <property type="entry name" value="Lcl_C"/>
</dbReference>
<evidence type="ECO:0000313" key="4">
    <source>
        <dbReference type="EMBL" id="TGN18157.1"/>
    </source>
</evidence>
<dbReference type="PANTHER" id="PTHR35812">
    <property type="entry name" value="LIPOPROTEIN"/>
    <property type="match status" value="1"/>
</dbReference>
<feature type="domain" description="GH29D-like beta-sandwich" evidence="3">
    <location>
        <begin position="66"/>
        <end position="125"/>
    </location>
</feature>
<comment type="caution">
    <text evidence="4">The sequence shown here is derived from an EMBL/GenBank/DDBJ whole genome shotgun (WGS) entry which is preliminary data.</text>
</comment>
<dbReference type="OrthoDB" id="341917at2"/>
<reference evidence="4" key="1">
    <citation type="journal article" date="2019" name="PLoS Negl. Trop. Dis.">
        <title>Revisiting the worldwide diversity of Leptospira species in the environment.</title>
        <authorList>
            <person name="Vincent A.T."/>
            <person name="Schiettekatte O."/>
            <person name="Bourhy P."/>
            <person name="Veyrier F.J."/>
            <person name="Picardeau M."/>
        </authorList>
    </citation>
    <scope>NUCLEOTIDE SEQUENCE [LARGE SCALE GENOMIC DNA]</scope>
    <source>
        <strain evidence="4">201300427</strain>
    </source>
</reference>
<feature type="compositionally biased region" description="Polar residues" evidence="1">
    <location>
        <begin position="166"/>
        <end position="184"/>
    </location>
</feature>
<proteinExistence type="predicted"/>
<evidence type="ECO:0000259" key="3">
    <source>
        <dbReference type="Pfam" id="PF13290"/>
    </source>
</evidence>
<keyword evidence="5" id="KW-1185">Reference proteome</keyword>
<name>A0A4R9LXW0_9LEPT</name>
<organism evidence="4 5">
    <name type="scientific">Leptospira idonii</name>
    <dbReference type="NCBI Taxonomy" id="1193500"/>
    <lineage>
        <taxon>Bacteria</taxon>
        <taxon>Pseudomonadati</taxon>
        <taxon>Spirochaetota</taxon>
        <taxon>Spirochaetia</taxon>
        <taxon>Leptospirales</taxon>
        <taxon>Leptospiraceae</taxon>
        <taxon>Leptospira</taxon>
    </lineage>
</organism>
<dbReference type="EMBL" id="RQHW01000047">
    <property type="protein sequence ID" value="TGN18157.1"/>
    <property type="molecule type" value="Genomic_DNA"/>
</dbReference>
<dbReference type="PANTHER" id="PTHR35812:SF1">
    <property type="entry name" value="LIPOPROTEIN"/>
    <property type="match status" value="1"/>
</dbReference>
<sequence>MNLGKNFFIILLVLFSAGCGPLKFGNPSDPNSSQFTYNRILLCVLGLCSDGTVSFSRPSLSVVAYSESVSLSSNISGASIRYTIDGTDPNSSSLLYEGPLYPSKDFVGKPIKAISVTSSGQVGPVSQAQFFFPVVRTEQNVCYTTSTTVVACDSGLHRGQDGLVQSGKSQSYSGPNANSEFPSDITTTDLNTGLVWQTCNYSKTGLTCTGSDLTGNWSTAVSYCSSLNSMNGGKGYANLTGWRLPSIQESYSLLRQASPSISSTNFPNNYNNYMLTATSDPTNPSTNAYAIGFVNQVATVTPKSSNTYSYRCVTGSSHPSSSLADKGDGTLFDSTTGRYWTKCLAGEGSLDCSGTPTSQTWLQAVDYCSSLTLASKTWRMPNINELIWLINPSATTAPYVQGANLFTSDLNAKTLLSSSTWVNVSYPNTVVAIQTNNGQGVNSIDKTVSNYSLCVSGP</sequence>
<feature type="region of interest" description="Disordered" evidence="1">
    <location>
        <begin position="163"/>
        <end position="184"/>
    </location>
</feature>